<dbReference type="EMBL" id="OX459956">
    <property type="protein sequence ID" value="CAI9161834.1"/>
    <property type="molecule type" value="Genomic_DNA"/>
</dbReference>
<accession>A0ABN8YQ08</accession>
<organism evidence="1 2">
    <name type="scientific">Rangifer tarandus platyrhynchus</name>
    <name type="common">Svalbard reindeer</name>
    <dbReference type="NCBI Taxonomy" id="3082113"/>
    <lineage>
        <taxon>Eukaryota</taxon>
        <taxon>Metazoa</taxon>
        <taxon>Chordata</taxon>
        <taxon>Craniata</taxon>
        <taxon>Vertebrata</taxon>
        <taxon>Euteleostomi</taxon>
        <taxon>Mammalia</taxon>
        <taxon>Eutheria</taxon>
        <taxon>Laurasiatheria</taxon>
        <taxon>Artiodactyla</taxon>
        <taxon>Ruminantia</taxon>
        <taxon>Pecora</taxon>
        <taxon>Cervidae</taxon>
        <taxon>Odocoileinae</taxon>
        <taxon>Rangifer</taxon>
    </lineage>
</organism>
<evidence type="ECO:0008006" key="3">
    <source>
        <dbReference type="Google" id="ProtNLM"/>
    </source>
</evidence>
<name>A0ABN8YQ08_RANTA</name>
<sequence>MSRISRRAVIAQGIAAVIFLTSQWKCLASSWQKMGGHGVGVPLERSRVRRRNAILRLFAQHPVGFPQRTMASREPVLSNLTEGYCAALIPPLIILKAVKL</sequence>
<proteinExistence type="predicted"/>
<protein>
    <recommendedName>
        <fullName evidence="3">Secreted protein</fullName>
    </recommendedName>
</protein>
<gene>
    <name evidence="1" type="ORF">MRATA1EN1_LOCUS10796</name>
</gene>
<keyword evidence="2" id="KW-1185">Reference proteome</keyword>
<evidence type="ECO:0000313" key="2">
    <source>
        <dbReference type="Proteomes" id="UP001176941"/>
    </source>
</evidence>
<evidence type="ECO:0000313" key="1">
    <source>
        <dbReference type="EMBL" id="CAI9161834.1"/>
    </source>
</evidence>
<reference evidence="1" key="1">
    <citation type="submission" date="2023-04" db="EMBL/GenBank/DDBJ databases">
        <authorList>
            <consortium name="ELIXIR-Norway"/>
        </authorList>
    </citation>
    <scope>NUCLEOTIDE SEQUENCE [LARGE SCALE GENOMIC DNA]</scope>
</reference>
<dbReference type="Proteomes" id="UP001176941">
    <property type="component" value="Chromosome 20"/>
</dbReference>